<evidence type="ECO:0000313" key="1">
    <source>
        <dbReference type="EMBL" id="EFW03512.1"/>
    </source>
</evidence>
<dbReference type="HOGENOM" id="CLU_1977769_0_0_9"/>
<name>E7GER1_9FIRM</name>
<proteinExistence type="predicted"/>
<reference evidence="1 2" key="1">
    <citation type="submission" date="2010-12" db="EMBL/GenBank/DDBJ databases">
        <title>The Genome Sequence of Coprobacillus sp. strain 29_1.</title>
        <authorList>
            <consortium name="The Broad Institute Genome Sequencing Platform"/>
            <person name="Earl A."/>
            <person name="Ward D."/>
            <person name="Feldgarden M."/>
            <person name="Gevers D."/>
            <person name="Daigneault M."/>
            <person name="Sibley C.D."/>
            <person name="White A."/>
            <person name="Strauss J."/>
            <person name="Allen-Vercoe E."/>
            <person name="Young S.K."/>
            <person name="Zeng Q."/>
            <person name="Gargeya S."/>
            <person name="Fitzgerald M."/>
            <person name="Haas B."/>
            <person name="Abouelleil A."/>
            <person name="Alvarado L."/>
            <person name="Arachchi H.M."/>
            <person name="Berlin A."/>
            <person name="Brown A."/>
            <person name="Chapman S.B."/>
            <person name="Chen Z."/>
            <person name="Dunbar C."/>
            <person name="Freedman E."/>
            <person name="Gearin G."/>
            <person name="Gellesch M."/>
            <person name="Goldberg J."/>
            <person name="Griggs A."/>
            <person name="Gujja S."/>
            <person name="Heilman E."/>
            <person name="Heiman D."/>
            <person name="Howarth C."/>
            <person name="Larson L."/>
            <person name="Lui A."/>
            <person name="MacDonald P.J.P."/>
            <person name="Mehta T."/>
            <person name="Montmayeur A."/>
            <person name="Murphy C."/>
            <person name="Neiman D."/>
            <person name="Pearson M."/>
            <person name="Priest M."/>
            <person name="Roberts A."/>
            <person name="Saif S."/>
            <person name="Shea T."/>
            <person name="Shenoy N."/>
            <person name="Sisk P."/>
            <person name="Stolte C."/>
            <person name="Sykes S."/>
            <person name="White J."/>
            <person name="Yandava C."/>
            <person name="Nusbaum C."/>
            <person name="Birren B."/>
        </authorList>
    </citation>
    <scope>NUCLEOTIDE SEQUENCE [LARGE SCALE GENOMIC DNA]</scope>
    <source>
        <strain evidence="1 2">29_1</strain>
    </source>
</reference>
<sequence length="126" mass="14747">MDLTSKVKEIRKFAKFGLVQFSKHCHERGLERGLSQLMILDMLTDNNNTIAQYKEHYKGANHPSYVILAKCHQNKKYYHIVIYEEVSALGGRKFSVSTVYQPSQNYFSHNGRYLKKKKDRLTTAHH</sequence>
<accession>E7GER1</accession>
<keyword evidence="2" id="KW-1185">Reference proteome</keyword>
<evidence type="ECO:0000313" key="2">
    <source>
        <dbReference type="Proteomes" id="UP000003157"/>
    </source>
</evidence>
<dbReference type="EMBL" id="ADKX01000046">
    <property type="protein sequence ID" value="EFW03512.1"/>
    <property type="molecule type" value="Genomic_DNA"/>
</dbReference>
<evidence type="ECO:0008006" key="3">
    <source>
        <dbReference type="Google" id="ProtNLM"/>
    </source>
</evidence>
<organism evidence="1 2">
    <name type="scientific">Coprobacillus cateniformis</name>
    <dbReference type="NCBI Taxonomy" id="100884"/>
    <lineage>
        <taxon>Bacteria</taxon>
        <taxon>Bacillati</taxon>
        <taxon>Bacillota</taxon>
        <taxon>Erysipelotrichia</taxon>
        <taxon>Erysipelotrichales</taxon>
        <taxon>Coprobacillaceae</taxon>
        <taxon>Coprobacillus</taxon>
    </lineage>
</organism>
<dbReference type="STRING" id="100884.GCA_000269565_03788"/>
<dbReference type="GeneID" id="78231528"/>
<gene>
    <name evidence="1" type="ORF">HMPREF9488_03203</name>
</gene>
<comment type="caution">
    <text evidence="1">The sequence shown here is derived from an EMBL/GenBank/DDBJ whole genome shotgun (WGS) entry which is preliminary data.</text>
</comment>
<dbReference type="Proteomes" id="UP000003157">
    <property type="component" value="Unassembled WGS sequence"/>
</dbReference>
<dbReference type="OrthoDB" id="10009390at2"/>
<dbReference type="AlphaFoldDB" id="E7GER1"/>
<protein>
    <recommendedName>
        <fullName evidence="3">DUF4258 domain-containing protein</fullName>
    </recommendedName>
</protein>
<dbReference type="RefSeq" id="WP_008790285.1">
    <property type="nucleotide sequence ID" value="NZ_AKCB01000004.1"/>
</dbReference>